<name>A0A8E2IBP4_9BACI</name>
<dbReference type="SUPFAM" id="SSF51430">
    <property type="entry name" value="NAD(P)-linked oxidoreductase"/>
    <property type="match status" value="1"/>
</dbReference>
<dbReference type="Proteomes" id="UP000189761">
    <property type="component" value="Unassembled WGS sequence"/>
</dbReference>
<dbReference type="AlphaFoldDB" id="A0A8E2IBP4"/>
<dbReference type="InterPro" id="IPR053135">
    <property type="entry name" value="AKR2_Oxidoreductase"/>
</dbReference>
<protein>
    <submittedName>
        <fullName evidence="2">Oxidoreductase</fullName>
    </submittedName>
</protein>
<evidence type="ECO:0000313" key="2">
    <source>
        <dbReference type="EMBL" id="OOP66991.1"/>
    </source>
</evidence>
<organism evidence="2 3">
    <name type="scientific">Heyndrickxia oleronia</name>
    <dbReference type="NCBI Taxonomy" id="38875"/>
    <lineage>
        <taxon>Bacteria</taxon>
        <taxon>Bacillati</taxon>
        <taxon>Bacillota</taxon>
        <taxon>Bacilli</taxon>
        <taxon>Bacillales</taxon>
        <taxon>Bacillaceae</taxon>
        <taxon>Heyndrickxia</taxon>
    </lineage>
</organism>
<dbReference type="InterPro" id="IPR036812">
    <property type="entry name" value="NAD(P)_OxRdtase_dom_sf"/>
</dbReference>
<dbReference type="Gene3D" id="3.20.20.100">
    <property type="entry name" value="NADP-dependent oxidoreductase domain"/>
    <property type="match status" value="1"/>
</dbReference>
<dbReference type="InterPro" id="IPR020471">
    <property type="entry name" value="AKR"/>
</dbReference>
<gene>
    <name evidence="2" type="ORF">BWZ43_18125</name>
</gene>
<feature type="domain" description="NADP-dependent oxidoreductase" evidence="1">
    <location>
        <begin position="15"/>
        <end position="294"/>
    </location>
</feature>
<dbReference type="InterPro" id="IPR023210">
    <property type="entry name" value="NADP_OxRdtase_dom"/>
</dbReference>
<dbReference type="PANTHER" id="PTHR43312:SF1">
    <property type="entry name" value="NADP-DEPENDENT OXIDOREDUCTASE DOMAIN-CONTAINING PROTEIN"/>
    <property type="match status" value="1"/>
</dbReference>
<proteinExistence type="predicted"/>
<dbReference type="Pfam" id="PF00248">
    <property type="entry name" value="Aldo_ket_red"/>
    <property type="match status" value="1"/>
</dbReference>
<dbReference type="RefSeq" id="WP_078110878.1">
    <property type="nucleotide sequence ID" value="NZ_CP065424.1"/>
</dbReference>
<accession>A0A8E2IBP4</accession>
<evidence type="ECO:0000313" key="3">
    <source>
        <dbReference type="Proteomes" id="UP000189761"/>
    </source>
</evidence>
<keyword evidence="3" id="KW-1185">Reference proteome</keyword>
<dbReference type="PRINTS" id="PR00069">
    <property type="entry name" value="ALDKETRDTASE"/>
</dbReference>
<dbReference type="GO" id="GO:0016491">
    <property type="term" value="F:oxidoreductase activity"/>
    <property type="evidence" value="ECO:0007669"/>
    <property type="project" value="InterPro"/>
</dbReference>
<dbReference type="CDD" id="cd19086">
    <property type="entry name" value="AKR_AKR11C1"/>
    <property type="match status" value="1"/>
</dbReference>
<sequence length="304" mass="34243">MEKQQLGASNLFISKLGLGCMSLGTDENKAKDIIKAALDVGINYFDTADLYDFGVNEEIVGKSLKSVRDQVIIATKVGNRWNKDQTGWTWDPSKSYIKEAVKASLQRLQTDYIDLYQLHGGTIEDNIDETIEAFEDLKKEGLIRYYGLSSIRPNVIREYVQKSNIISVMMQYSLLDRRPEETVLSLLKENNISVVTRGALAKGILSEKALTKIPQQGYLSYTNKELVELVKGIESKLVKKNRSMTELALKYNLNNETVAAVITGASSIHQIKENAHVLQGNPLTMEEYLLLQELSKQTSYSDHR</sequence>
<dbReference type="PANTHER" id="PTHR43312">
    <property type="entry name" value="D-THREO-ALDOSE 1-DEHYDROGENASE"/>
    <property type="match status" value="1"/>
</dbReference>
<evidence type="ECO:0000259" key="1">
    <source>
        <dbReference type="Pfam" id="PF00248"/>
    </source>
</evidence>
<comment type="caution">
    <text evidence="2">The sequence shown here is derived from an EMBL/GenBank/DDBJ whole genome shotgun (WGS) entry which is preliminary data.</text>
</comment>
<dbReference type="EMBL" id="MTLA01000243">
    <property type="protein sequence ID" value="OOP66991.1"/>
    <property type="molecule type" value="Genomic_DNA"/>
</dbReference>
<reference evidence="2 3" key="1">
    <citation type="submission" date="2017-01" db="EMBL/GenBank/DDBJ databases">
        <title>Draft genome sequence of Bacillus oleronius.</title>
        <authorList>
            <person name="Allam M."/>
        </authorList>
    </citation>
    <scope>NUCLEOTIDE SEQUENCE [LARGE SCALE GENOMIC DNA]</scope>
    <source>
        <strain evidence="2 3">DSM 9356</strain>
    </source>
</reference>